<feature type="transmembrane region" description="Helical" evidence="7">
    <location>
        <begin position="52"/>
        <end position="75"/>
    </location>
</feature>
<evidence type="ECO:0000256" key="5">
    <source>
        <dbReference type="ARBA" id="ARBA00022989"/>
    </source>
</evidence>
<dbReference type="Proteomes" id="UP000825072">
    <property type="component" value="Chromosome 1"/>
</dbReference>
<evidence type="ECO:0000313" key="10">
    <source>
        <dbReference type="Proteomes" id="UP000825072"/>
    </source>
</evidence>
<evidence type="ECO:0000256" key="3">
    <source>
        <dbReference type="ARBA" id="ARBA00022475"/>
    </source>
</evidence>
<dbReference type="SUPFAM" id="SSF103473">
    <property type="entry name" value="MFS general substrate transporter"/>
    <property type="match status" value="1"/>
</dbReference>
<proteinExistence type="predicted"/>
<feature type="transmembrane region" description="Helical" evidence="7">
    <location>
        <begin position="87"/>
        <end position="104"/>
    </location>
</feature>
<feature type="domain" description="Major facilitator superfamily (MFS) profile" evidence="8">
    <location>
        <begin position="15"/>
        <end position="435"/>
    </location>
</feature>
<feature type="transmembrane region" description="Helical" evidence="7">
    <location>
        <begin position="413"/>
        <end position="431"/>
    </location>
</feature>
<reference evidence="9" key="1">
    <citation type="submission" date="2021-06" db="EMBL/GenBank/DDBJ databases">
        <title>Genome sequence of Cutibacterium modestum strain KB17-24694.</title>
        <authorList>
            <person name="Dekio I."/>
            <person name="Asahina A."/>
            <person name="Nishida M."/>
        </authorList>
    </citation>
    <scope>NUCLEOTIDE SEQUENCE</scope>
    <source>
        <strain evidence="9">KB17-24694</strain>
    </source>
</reference>
<dbReference type="AlphaFoldDB" id="A0AAD1NVK7"/>
<accession>A0AAD1NVK7</accession>
<dbReference type="EMBL" id="AP024747">
    <property type="protein sequence ID" value="BCY24804.1"/>
    <property type="molecule type" value="Genomic_DNA"/>
</dbReference>
<dbReference type="RefSeq" id="WP_227432019.1">
    <property type="nucleotide sequence ID" value="NZ_AP024747.1"/>
</dbReference>
<keyword evidence="2" id="KW-0813">Transport</keyword>
<keyword evidence="4 7" id="KW-0812">Transmembrane</keyword>
<protein>
    <submittedName>
        <fullName evidence="9">MFS transporter</fullName>
    </submittedName>
</protein>
<dbReference type="Pfam" id="PF00083">
    <property type="entry name" value="Sugar_tr"/>
    <property type="match status" value="1"/>
</dbReference>
<feature type="transmembrane region" description="Helical" evidence="7">
    <location>
        <begin position="110"/>
        <end position="126"/>
    </location>
</feature>
<evidence type="ECO:0000313" key="9">
    <source>
        <dbReference type="EMBL" id="BCY24804.1"/>
    </source>
</evidence>
<keyword evidence="6 7" id="KW-0472">Membrane</keyword>
<dbReference type="PANTHER" id="PTHR43045">
    <property type="entry name" value="SHIKIMATE TRANSPORTER"/>
    <property type="match status" value="1"/>
</dbReference>
<evidence type="ECO:0000259" key="8">
    <source>
        <dbReference type="PROSITE" id="PS50850"/>
    </source>
</evidence>
<evidence type="ECO:0000256" key="7">
    <source>
        <dbReference type="SAM" id="Phobius"/>
    </source>
</evidence>
<comment type="subcellular location">
    <subcellularLocation>
        <location evidence="1">Cell membrane</location>
        <topology evidence="1">Multi-pass membrane protein</topology>
    </subcellularLocation>
</comment>
<feature type="transmembrane region" description="Helical" evidence="7">
    <location>
        <begin position="260"/>
        <end position="276"/>
    </location>
</feature>
<evidence type="ECO:0000256" key="1">
    <source>
        <dbReference type="ARBA" id="ARBA00004651"/>
    </source>
</evidence>
<gene>
    <name evidence="9" type="ORF">KB1_07940</name>
</gene>
<dbReference type="GO" id="GO:0005886">
    <property type="term" value="C:plasma membrane"/>
    <property type="evidence" value="ECO:0007669"/>
    <property type="project" value="UniProtKB-SubCell"/>
</dbReference>
<evidence type="ECO:0000256" key="6">
    <source>
        <dbReference type="ARBA" id="ARBA00023136"/>
    </source>
</evidence>
<feature type="transmembrane region" description="Helical" evidence="7">
    <location>
        <begin position="389"/>
        <end position="407"/>
    </location>
</feature>
<keyword evidence="3" id="KW-1003">Cell membrane</keyword>
<evidence type="ECO:0000256" key="4">
    <source>
        <dbReference type="ARBA" id="ARBA00022692"/>
    </source>
</evidence>
<dbReference type="InterPro" id="IPR036259">
    <property type="entry name" value="MFS_trans_sf"/>
</dbReference>
<feature type="transmembrane region" description="Helical" evidence="7">
    <location>
        <begin position="188"/>
        <end position="207"/>
    </location>
</feature>
<feature type="transmembrane region" description="Helical" evidence="7">
    <location>
        <begin position="30"/>
        <end position="46"/>
    </location>
</feature>
<keyword evidence="5 7" id="KW-1133">Transmembrane helix</keyword>
<organism evidence="9 10">
    <name type="scientific">Cutibacterium modestum</name>
    <dbReference type="NCBI Taxonomy" id="2559073"/>
    <lineage>
        <taxon>Bacteria</taxon>
        <taxon>Bacillati</taxon>
        <taxon>Actinomycetota</taxon>
        <taxon>Actinomycetes</taxon>
        <taxon>Propionibacteriales</taxon>
        <taxon>Propionibacteriaceae</taxon>
        <taxon>Cutibacterium</taxon>
    </lineage>
</organism>
<feature type="transmembrane region" description="Helical" evidence="7">
    <location>
        <begin position="288"/>
        <end position="306"/>
    </location>
</feature>
<dbReference type="Gene3D" id="1.20.1250.20">
    <property type="entry name" value="MFS general substrate transporter like domains"/>
    <property type="match status" value="1"/>
</dbReference>
<dbReference type="InterPro" id="IPR005828">
    <property type="entry name" value="MFS_sugar_transport-like"/>
</dbReference>
<feature type="transmembrane region" description="Helical" evidence="7">
    <location>
        <begin position="342"/>
        <end position="368"/>
    </location>
</feature>
<dbReference type="PROSITE" id="PS50850">
    <property type="entry name" value="MFS"/>
    <property type="match status" value="1"/>
</dbReference>
<dbReference type="PANTHER" id="PTHR43045:SF1">
    <property type="entry name" value="SHIKIMATE TRANSPORTER"/>
    <property type="match status" value="1"/>
</dbReference>
<feature type="transmembrane region" description="Helical" evidence="7">
    <location>
        <begin position="318"/>
        <end position="336"/>
    </location>
</feature>
<sequence>MTSTVELDARAERRTVIACGLETMLEQFNFAVYGLAAALVFPSVFFPESSPLAGALMAFAGYAVGFLARPVGGIFFSHFGERHGRKWILVTTLFLMGGATFLIGCLPGHQTIGLFAPILLFTLRLAQGFGAGAEQAGGATLLTESAHIGKRGRRSSVVMIGAAAGTVVGTLFFAVVQWLMPKQVFIDWGWRLVFWLSILITLAAWIIRQKMSESPVFQEMQKNTEVNKAAAAPLETAVKSGWKRILLVAAMNWGPNTQSYTVQTFFVTFVTAHVMIPGTTDFVDKSTITDIQLVGALVGMVSTYFWGRMSDCFGRKPMYILIAAAGIVLPFVYFTALSTGTVLLMGFAVFLGYWFAAYGNVGVQMAYFPELFETRYRYTGVTIARELSSVLGGGIAPMISSALLLTFDMWWPVAVYMAFTMLCTTIASLFAPETLDRDLTLLHDAVNGEAHTAKGALH</sequence>
<dbReference type="GO" id="GO:0022857">
    <property type="term" value="F:transmembrane transporter activity"/>
    <property type="evidence" value="ECO:0007669"/>
    <property type="project" value="InterPro"/>
</dbReference>
<dbReference type="InterPro" id="IPR020846">
    <property type="entry name" value="MFS_dom"/>
</dbReference>
<feature type="transmembrane region" description="Helical" evidence="7">
    <location>
        <begin position="157"/>
        <end position="176"/>
    </location>
</feature>
<name>A0AAD1NVK7_9ACTN</name>
<evidence type="ECO:0000256" key="2">
    <source>
        <dbReference type="ARBA" id="ARBA00022448"/>
    </source>
</evidence>